<feature type="signal peptide" evidence="1">
    <location>
        <begin position="1"/>
        <end position="20"/>
    </location>
</feature>
<dbReference type="Proteomes" id="UP000030665">
    <property type="component" value="Unassembled WGS sequence"/>
</dbReference>
<proteinExistence type="predicted"/>
<dbReference type="PANTHER" id="PTHR33995">
    <property type="entry name" value="PROTEIN CBG18546"/>
    <property type="match status" value="1"/>
</dbReference>
<name>A0A077YWK3_TRITR</name>
<keyword evidence="3" id="KW-1185">Reference proteome</keyword>
<evidence type="ECO:0000313" key="2">
    <source>
        <dbReference type="EMBL" id="CDW52104.1"/>
    </source>
</evidence>
<dbReference type="EMBL" id="HG805815">
    <property type="protein sequence ID" value="CDW52104.1"/>
    <property type="molecule type" value="Genomic_DNA"/>
</dbReference>
<evidence type="ECO:0000256" key="1">
    <source>
        <dbReference type="SAM" id="SignalP"/>
    </source>
</evidence>
<reference evidence="2" key="2">
    <citation type="submission" date="2014-03" db="EMBL/GenBank/DDBJ databases">
        <title>The whipworm genome and dual-species transcriptomics of an intimate host-pathogen interaction.</title>
        <authorList>
            <person name="Foth B.J."/>
            <person name="Tsai I.J."/>
            <person name="Reid A.J."/>
            <person name="Bancroft A.J."/>
            <person name="Nichol S."/>
            <person name="Tracey A."/>
            <person name="Holroyd N."/>
            <person name="Cotton J.A."/>
            <person name="Stanley E.J."/>
            <person name="Zarowiecki M."/>
            <person name="Liu J.Z."/>
            <person name="Huckvale T."/>
            <person name="Cooper P.J."/>
            <person name="Grencis R.K."/>
            <person name="Berriman M."/>
        </authorList>
    </citation>
    <scope>NUCLEOTIDE SEQUENCE [LARGE SCALE GENOMIC DNA]</scope>
</reference>
<keyword evidence="1" id="KW-0732">Signal</keyword>
<feature type="chain" id="PRO_5001728197" evidence="1">
    <location>
        <begin position="21"/>
        <end position="505"/>
    </location>
</feature>
<gene>
    <name evidence="2" type="ORF">TTRE_0000036301</name>
</gene>
<dbReference type="AlphaFoldDB" id="A0A077YWK3"/>
<dbReference type="OrthoDB" id="10431404at2759"/>
<reference evidence="2" key="1">
    <citation type="submission" date="2014-01" db="EMBL/GenBank/DDBJ databases">
        <authorList>
            <person name="Aslett M."/>
        </authorList>
    </citation>
    <scope>NUCLEOTIDE SEQUENCE</scope>
</reference>
<organism evidence="2 3">
    <name type="scientific">Trichuris trichiura</name>
    <name type="common">Whipworm</name>
    <name type="synonym">Trichocephalus trichiurus</name>
    <dbReference type="NCBI Taxonomy" id="36087"/>
    <lineage>
        <taxon>Eukaryota</taxon>
        <taxon>Metazoa</taxon>
        <taxon>Ecdysozoa</taxon>
        <taxon>Nematoda</taxon>
        <taxon>Enoplea</taxon>
        <taxon>Dorylaimia</taxon>
        <taxon>Trichinellida</taxon>
        <taxon>Trichuridae</taxon>
        <taxon>Trichuris</taxon>
    </lineage>
</organism>
<protein>
    <submittedName>
        <fullName evidence="2">Uncharacterized protein</fullName>
    </submittedName>
</protein>
<evidence type="ECO:0000313" key="3">
    <source>
        <dbReference type="Proteomes" id="UP000030665"/>
    </source>
</evidence>
<sequence>MKLTLLCLTVGWIEAMGAQGQNVTNKTRTARHIDIDFSHYAGPDSASSLSEAFSTFRDPYTGGQLIPDFDHLGETMDGNPKINCATEQCRGCARIVLQKVRQAVKDGAIQQEAQFLWRSLNLDEAKRDWECDTFVSEKKRPSVCEARIHDKDELVRFIRGLSKPKYKVCSKEEYTEIIKKLKEYPLISMKGNDSGKFVPLKCKEHGFPMPEDTYYMQICPSCDGLLVLEQHYRPNIIRVIKCQENYLPCLDGDNNQLHSQSRRSSDPAEFEEPREFRIAAGTIYEALEGFWNPLTGEKMIPDLIIQHEVFTDGLMENTTNLEVLRDAWLLMDELELANADYRRHCSVDIVSKEDICYPPYEKDKGKGHILDVILKPQQYQCEAKPDKRDKRGSSLEGHFKAMTCEEAGSFVAQSSLLNLCGRCWGVRTMPHKIKPAMINEIRCMDDSGKHKIGKCFERHLKVKVLLKQRKKKNKKPEFYDIDIGVGCEFAIPFESVLQSLVHKPK</sequence>
<accession>A0A077YWK3</accession>
<dbReference type="PANTHER" id="PTHR33995:SF7">
    <property type="entry name" value="BURSICON SUBUNIT ALPHA-RELATED"/>
    <property type="match status" value="1"/>
</dbReference>